<dbReference type="EMBL" id="CAJVPU010000253">
    <property type="protein sequence ID" value="CAG8444904.1"/>
    <property type="molecule type" value="Genomic_DNA"/>
</dbReference>
<gene>
    <name evidence="1" type="ORF">DHETER_LOCUS501</name>
</gene>
<proteinExistence type="predicted"/>
<evidence type="ECO:0000313" key="1">
    <source>
        <dbReference type="EMBL" id="CAG8444904.1"/>
    </source>
</evidence>
<keyword evidence="2" id="KW-1185">Reference proteome</keyword>
<name>A0ACA9K0G8_9GLOM</name>
<reference evidence="1" key="1">
    <citation type="submission" date="2021-06" db="EMBL/GenBank/DDBJ databases">
        <authorList>
            <person name="Kallberg Y."/>
            <person name="Tangrot J."/>
            <person name="Rosling A."/>
        </authorList>
    </citation>
    <scope>NUCLEOTIDE SEQUENCE</scope>
    <source>
        <strain evidence="1">IL203A</strain>
    </source>
</reference>
<sequence length="47" mass="5084">MLIGRNVSLSDFCSNFSIIVIKYSASSSNKFGSSLAISWSILLISLL</sequence>
<organism evidence="1 2">
    <name type="scientific">Dentiscutata heterogama</name>
    <dbReference type="NCBI Taxonomy" id="1316150"/>
    <lineage>
        <taxon>Eukaryota</taxon>
        <taxon>Fungi</taxon>
        <taxon>Fungi incertae sedis</taxon>
        <taxon>Mucoromycota</taxon>
        <taxon>Glomeromycotina</taxon>
        <taxon>Glomeromycetes</taxon>
        <taxon>Diversisporales</taxon>
        <taxon>Gigasporaceae</taxon>
        <taxon>Dentiscutata</taxon>
    </lineage>
</organism>
<dbReference type="Proteomes" id="UP000789702">
    <property type="component" value="Unassembled WGS sequence"/>
</dbReference>
<evidence type="ECO:0000313" key="2">
    <source>
        <dbReference type="Proteomes" id="UP000789702"/>
    </source>
</evidence>
<comment type="caution">
    <text evidence="1">The sequence shown here is derived from an EMBL/GenBank/DDBJ whole genome shotgun (WGS) entry which is preliminary data.</text>
</comment>
<protein>
    <submittedName>
        <fullName evidence="1">14316_t:CDS:1</fullName>
    </submittedName>
</protein>
<accession>A0ACA9K0G8</accession>